<evidence type="ECO:0000313" key="1">
    <source>
        <dbReference type="EMBL" id="EKV56534.1"/>
    </source>
</evidence>
<dbReference type="OrthoDB" id="9844727at2"/>
<evidence type="ECO:0000313" key="2">
    <source>
        <dbReference type="Proteomes" id="UP000011663"/>
    </source>
</evidence>
<reference evidence="1 2" key="1">
    <citation type="submission" date="2012-07" db="EMBL/GenBank/DDBJ databases">
        <title>Genome sequence of Brachyspira sp. 30446, isolated from a pig with mucohaemorrhagic colitis.</title>
        <authorList>
            <person name="Rubin J.E."/>
            <person name="Fernando C."/>
            <person name="Harding J.C.S."/>
            <person name="Hill J.E."/>
        </authorList>
    </citation>
    <scope>NUCLEOTIDE SEQUENCE [LARGE SCALE GENOMIC DNA]</scope>
    <source>
        <strain evidence="1 2">30446</strain>
    </source>
</reference>
<dbReference type="AlphaFoldDB" id="A0A2U4FAY3"/>
<dbReference type="Proteomes" id="UP000011663">
    <property type="component" value="Unassembled WGS sequence"/>
</dbReference>
<dbReference type="EMBL" id="ALNZ01000030">
    <property type="protein sequence ID" value="EKV56534.1"/>
    <property type="molecule type" value="Genomic_DNA"/>
</dbReference>
<proteinExistence type="predicted"/>
<gene>
    <name evidence="1" type="ORF">A966_10697</name>
</gene>
<dbReference type="RefSeq" id="WP_008725210.1">
    <property type="nucleotide sequence ID" value="NZ_JH994111.1"/>
</dbReference>
<dbReference type="GeneID" id="66488547"/>
<sequence length="180" mass="20687">MSDKEQILLLDELTKFGIDRNPKNTSVIKNNFDIYEIGNPDLKNIYVKPLHNEPYPLSDITENGYFIKSNIYKNVYYPLNSFAECYERDLSYIITQIAFNMGAQSVSVVSDTKEIKLEENSRNFNLNAGVNIKGYGVYGGVGNSSYESNDYKKKDSYKYSANIKGKLSFSKEDFDKWIKN</sequence>
<organism evidence="1 2">
    <name type="scientific">Brachyspira hampsonii 30446</name>
    <dbReference type="NCBI Taxonomy" id="1289135"/>
    <lineage>
        <taxon>Bacteria</taxon>
        <taxon>Pseudomonadati</taxon>
        <taxon>Spirochaetota</taxon>
        <taxon>Spirochaetia</taxon>
        <taxon>Brachyspirales</taxon>
        <taxon>Brachyspiraceae</taxon>
        <taxon>Brachyspira</taxon>
    </lineage>
</organism>
<accession>A0A2U4FAY3</accession>
<name>A0A2U4FAY3_9SPIR</name>
<comment type="caution">
    <text evidence="1">The sequence shown here is derived from an EMBL/GenBank/DDBJ whole genome shotgun (WGS) entry which is preliminary data.</text>
</comment>
<protein>
    <submittedName>
        <fullName evidence="1">Uncharacterized protein</fullName>
    </submittedName>
</protein>
<dbReference type="STRING" id="1289135.A966_10697"/>